<dbReference type="InterPro" id="IPR011042">
    <property type="entry name" value="6-blade_b-propeller_TolB-like"/>
</dbReference>
<dbReference type="InterPro" id="IPR051288">
    <property type="entry name" value="Serum_paraoxonase/arylesterase"/>
</dbReference>
<dbReference type="AlphaFoldDB" id="A0A8H4FVP6"/>
<dbReference type="PANTHER" id="PTHR11799">
    <property type="entry name" value="PARAOXONASE"/>
    <property type="match status" value="1"/>
</dbReference>
<name>A0A8H4FVP6_COLGL</name>
<dbReference type="GeneID" id="69017072"/>
<dbReference type="RefSeq" id="XP_045271413.1">
    <property type="nucleotide sequence ID" value="XM_045409876.1"/>
</dbReference>
<evidence type="ECO:0000313" key="1">
    <source>
        <dbReference type="EMBL" id="KAF3812254.1"/>
    </source>
</evidence>
<dbReference type="EMBL" id="WVTB01000001">
    <property type="protein sequence ID" value="KAF3812254.1"/>
    <property type="molecule type" value="Genomic_DNA"/>
</dbReference>
<reference evidence="1" key="1">
    <citation type="journal article" date="2020" name="Phytopathology">
        <title>Genome sequence and comparative analysis of Colletotrichum gloeosporioides isolated from Liriodendron leaves.</title>
        <authorList>
            <person name="Fu F.F."/>
            <person name="Hao Z."/>
            <person name="Wang P."/>
            <person name="Lu Y."/>
            <person name="Xue L.J."/>
            <person name="Wei G."/>
            <person name="Tian Y."/>
            <person name="Baishi H."/>
            <person name="Xu H."/>
            <person name="Shi J."/>
            <person name="Cheng T."/>
            <person name="Wang G."/>
            <person name="Yi Y."/>
            <person name="Chen J."/>
        </authorList>
    </citation>
    <scope>NUCLEOTIDE SEQUENCE</scope>
    <source>
        <strain evidence="1">Lc1</strain>
    </source>
</reference>
<accession>A0A8H4FVP6</accession>
<dbReference type="Proteomes" id="UP000613401">
    <property type="component" value="Unassembled WGS sequence"/>
</dbReference>
<comment type="caution">
    <text evidence="1">The sequence shown here is derived from an EMBL/GenBank/DDBJ whole genome shotgun (WGS) entry which is preliminary data.</text>
</comment>
<reference evidence="1" key="2">
    <citation type="submission" date="2020-03" db="EMBL/GenBank/DDBJ databases">
        <authorList>
            <person name="Fu F.-F."/>
            <person name="Chen J."/>
        </authorList>
    </citation>
    <scope>NUCLEOTIDE SEQUENCE</scope>
    <source>
        <strain evidence="1">Lc1</strain>
    </source>
</reference>
<proteinExistence type="predicted"/>
<gene>
    <name evidence="1" type="ORF">GCG54_00009939</name>
</gene>
<protein>
    <recommendedName>
        <fullName evidence="3">Serum paraoxonase/arylesterase</fullName>
    </recommendedName>
</protein>
<evidence type="ECO:0008006" key="3">
    <source>
        <dbReference type="Google" id="ProtNLM"/>
    </source>
</evidence>
<dbReference type="PANTHER" id="PTHR11799:SF20">
    <property type="entry name" value="SMP-30_GLUCONOLACTONASE_LRE-LIKE REGION DOMAIN-CONTAINING PROTEIN"/>
    <property type="match status" value="1"/>
</dbReference>
<dbReference type="Gene3D" id="2.120.10.30">
    <property type="entry name" value="TolB, C-terminal domain"/>
    <property type="match status" value="1"/>
</dbReference>
<organism evidence="1 2">
    <name type="scientific">Colletotrichum gloeosporioides</name>
    <name type="common">Anthracnose fungus</name>
    <name type="synonym">Glomerella cingulata</name>
    <dbReference type="NCBI Taxonomy" id="474922"/>
    <lineage>
        <taxon>Eukaryota</taxon>
        <taxon>Fungi</taxon>
        <taxon>Dikarya</taxon>
        <taxon>Ascomycota</taxon>
        <taxon>Pezizomycotina</taxon>
        <taxon>Sordariomycetes</taxon>
        <taxon>Hypocreomycetidae</taxon>
        <taxon>Glomerellales</taxon>
        <taxon>Glomerellaceae</taxon>
        <taxon>Colletotrichum</taxon>
        <taxon>Colletotrichum gloeosporioides species complex</taxon>
    </lineage>
</organism>
<evidence type="ECO:0000313" key="2">
    <source>
        <dbReference type="Proteomes" id="UP000613401"/>
    </source>
</evidence>
<sequence length="411" mass="44455">MGFILQTGVLFAVILAVGLQLVLKDPIKLGLGLGKTFQPLSDFPYSCRRIEDTRLQACEDMWLSEATRTLFLACSDSLARQQWMPNPRCRRLTPVPSGHHFNISGRSTRDAVVALDIDKPKDEGFEYRALSTPGFSGTAGDGLLQLVGLTGIDAQEDGKVELLLVNNRPPVDPVTGELLKEANEGANATIEVFEIAPAVTEMKHIRTFANANISTPNNIAALSSTSFYFTNDCGDKKRGLGFFLSGFLGHGDVSYCSTEGCKRISTHHRMPNGLVRGHDGLIYVPSAMAGGVQVYRINSETDGLVKVADIPVPYAIDNLSVDGKGDIYAAVFPRGIEILQASEDPLNARPKSAAVRIRKEADGEYVWEKVIEDGTGELLPGSTTVVHDAKTGRLFFGSVTSPFIAVCEPKP</sequence>
<dbReference type="SUPFAM" id="SSF63829">
    <property type="entry name" value="Calcium-dependent phosphotriesterase"/>
    <property type="match status" value="1"/>
</dbReference>
<keyword evidence="2" id="KW-1185">Reference proteome</keyword>